<accession>A0A942UX21</accession>
<sequence length="71" mass="8100">MEQIKIFDIMTKSKKPKLTSVIDKSNGVTWCAYCATPVKFIKDKEKGVKVCSICGISLNDYWNKTINRINI</sequence>
<gene>
    <name evidence="1" type="ORF">GOQ27_08470</name>
</gene>
<organism evidence="1 2">
    <name type="scientific">Anaeromonas frigoriresistens</name>
    <dbReference type="NCBI Taxonomy" id="2683708"/>
    <lineage>
        <taxon>Bacteria</taxon>
        <taxon>Bacillati</taxon>
        <taxon>Bacillota</taxon>
        <taxon>Tissierellia</taxon>
        <taxon>Tissierellales</taxon>
        <taxon>Thermohalobacteraceae</taxon>
        <taxon>Anaeromonas</taxon>
    </lineage>
</organism>
<dbReference type="Proteomes" id="UP000724672">
    <property type="component" value="Unassembled WGS sequence"/>
</dbReference>
<evidence type="ECO:0000313" key="2">
    <source>
        <dbReference type="Proteomes" id="UP000724672"/>
    </source>
</evidence>
<name>A0A942UX21_9FIRM</name>
<keyword evidence="2" id="KW-1185">Reference proteome</keyword>
<reference evidence="1" key="1">
    <citation type="submission" date="2019-12" db="EMBL/GenBank/DDBJ databases">
        <title>Clostridiaceae gen. nov. sp. nov., isolated from sediment in Xinjiang, China.</title>
        <authorList>
            <person name="Zhang R."/>
        </authorList>
    </citation>
    <scope>NUCLEOTIDE SEQUENCE</scope>
    <source>
        <strain evidence="1">D2Q-11</strain>
    </source>
</reference>
<comment type="caution">
    <text evidence="1">The sequence shown here is derived from an EMBL/GenBank/DDBJ whole genome shotgun (WGS) entry which is preliminary data.</text>
</comment>
<proteinExistence type="predicted"/>
<evidence type="ECO:0000313" key="1">
    <source>
        <dbReference type="EMBL" id="MBS4538496.1"/>
    </source>
</evidence>
<protein>
    <submittedName>
        <fullName evidence="1">Uncharacterized protein</fullName>
    </submittedName>
</protein>
<dbReference type="AlphaFoldDB" id="A0A942UX21"/>
<dbReference type="RefSeq" id="WP_203366422.1">
    <property type="nucleotide sequence ID" value="NZ_WSFT01000035.1"/>
</dbReference>
<dbReference type="EMBL" id="WSFT01000035">
    <property type="protein sequence ID" value="MBS4538496.1"/>
    <property type="molecule type" value="Genomic_DNA"/>
</dbReference>